<sequence length="271" mass="30349">MKKLLTLVILVVGAYLFLYINNHWIVTTEHVYESEKVPESFEGFRITQISDLHDALFGDNQEQLIEKVRNTYPDVIFITGDVIDSNRFNLEQSLTAIREFVKIADVYYVLGNHEVASNQIDEIYDAMKQTGVTILPNVRTTINRNGESIDLIGIEDPLNGHETQWMLDVAGSKPNGDSLQILLAHRPEYFDTYVQNGMDMVFSGHAHGGQVRIPFVGGLVAPGQGFLPTYTAGSYKENATTMFVSRGLGNSTVPFRILNLPEIVVVELRAK</sequence>
<dbReference type="GO" id="GO:0016020">
    <property type="term" value="C:membrane"/>
    <property type="evidence" value="ECO:0007669"/>
    <property type="project" value="GOC"/>
</dbReference>
<dbReference type="Proteomes" id="UP000219252">
    <property type="component" value="Unassembled WGS sequence"/>
</dbReference>
<dbReference type="GO" id="GO:0008758">
    <property type="term" value="F:UDP-2,3-diacylglucosamine hydrolase activity"/>
    <property type="evidence" value="ECO:0007669"/>
    <property type="project" value="TreeGrafter"/>
</dbReference>
<dbReference type="GO" id="GO:0046872">
    <property type="term" value="F:metal ion binding"/>
    <property type="evidence" value="ECO:0007669"/>
    <property type="project" value="UniProtKB-KW"/>
</dbReference>
<keyword evidence="5" id="KW-1185">Reference proteome</keyword>
<dbReference type="CDD" id="cd07385">
    <property type="entry name" value="MPP_YkuE_C"/>
    <property type="match status" value="1"/>
</dbReference>
<dbReference type="Gene3D" id="3.60.21.10">
    <property type="match status" value="1"/>
</dbReference>
<keyword evidence="2" id="KW-0378">Hydrolase</keyword>
<dbReference type="OrthoDB" id="9780884at2"/>
<name>A0A285UP57_9BACL</name>
<accession>A0A285UP57</accession>
<dbReference type="GO" id="GO:0009245">
    <property type="term" value="P:lipid A biosynthetic process"/>
    <property type="evidence" value="ECO:0007669"/>
    <property type="project" value="TreeGrafter"/>
</dbReference>
<dbReference type="PANTHER" id="PTHR31302:SF31">
    <property type="entry name" value="PHOSPHODIESTERASE YAEI"/>
    <property type="match status" value="1"/>
</dbReference>
<evidence type="ECO:0000256" key="1">
    <source>
        <dbReference type="ARBA" id="ARBA00022723"/>
    </source>
</evidence>
<dbReference type="AlphaFoldDB" id="A0A285UP57"/>
<feature type="domain" description="Calcineurin-like phosphoesterase" evidence="3">
    <location>
        <begin position="44"/>
        <end position="208"/>
    </location>
</feature>
<keyword evidence="1" id="KW-0479">Metal-binding</keyword>
<gene>
    <name evidence="4" type="ORF">SAMN05877842_11290</name>
</gene>
<dbReference type="EMBL" id="OBQC01000012">
    <property type="protein sequence ID" value="SOC42426.1"/>
    <property type="molecule type" value="Genomic_DNA"/>
</dbReference>
<dbReference type="InterPro" id="IPR029052">
    <property type="entry name" value="Metallo-depent_PP-like"/>
</dbReference>
<dbReference type="InterPro" id="IPR051158">
    <property type="entry name" value="Metallophosphoesterase_sf"/>
</dbReference>
<dbReference type="RefSeq" id="WP_097150438.1">
    <property type="nucleotide sequence ID" value="NZ_OBQC01000012.1"/>
</dbReference>
<evidence type="ECO:0000256" key="2">
    <source>
        <dbReference type="ARBA" id="ARBA00022801"/>
    </source>
</evidence>
<evidence type="ECO:0000313" key="4">
    <source>
        <dbReference type="EMBL" id="SOC42426.1"/>
    </source>
</evidence>
<protein>
    <recommendedName>
        <fullName evidence="3">Calcineurin-like phosphoesterase domain-containing protein</fullName>
    </recommendedName>
</protein>
<dbReference type="SUPFAM" id="SSF56300">
    <property type="entry name" value="Metallo-dependent phosphatases"/>
    <property type="match status" value="1"/>
</dbReference>
<proteinExistence type="predicted"/>
<dbReference type="InterPro" id="IPR004843">
    <property type="entry name" value="Calcineurin-like_PHP"/>
</dbReference>
<reference evidence="5" key="1">
    <citation type="submission" date="2017-08" db="EMBL/GenBank/DDBJ databases">
        <authorList>
            <person name="Varghese N."/>
            <person name="Submissions S."/>
        </authorList>
    </citation>
    <scope>NUCLEOTIDE SEQUENCE [LARGE SCALE GENOMIC DNA]</scope>
    <source>
        <strain evidence="5">JC23</strain>
    </source>
</reference>
<evidence type="ECO:0000259" key="3">
    <source>
        <dbReference type="Pfam" id="PF00149"/>
    </source>
</evidence>
<evidence type="ECO:0000313" key="5">
    <source>
        <dbReference type="Proteomes" id="UP000219252"/>
    </source>
</evidence>
<dbReference type="Pfam" id="PF00149">
    <property type="entry name" value="Metallophos"/>
    <property type="match status" value="1"/>
</dbReference>
<organism evidence="4 5">
    <name type="scientific">Ureibacillus acetophenoni</name>
    <dbReference type="NCBI Taxonomy" id="614649"/>
    <lineage>
        <taxon>Bacteria</taxon>
        <taxon>Bacillati</taxon>
        <taxon>Bacillota</taxon>
        <taxon>Bacilli</taxon>
        <taxon>Bacillales</taxon>
        <taxon>Caryophanaceae</taxon>
        <taxon>Ureibacillus</taxon>
    </lineage>
</organism>
<dbReference type="PANTHER" id="PTHR31302">
    <property type="entry name" value="TRANSMEMBRANE PROTEIN WITH METALLOPHOSPHOESTERASE DOMAIN-RELATED"/>
    <property type="match status" value="1"/>
</dbReference>